<reference evidence="1" key="1">
    <citation type="submission" date="2020-05" db="EMBL/GenBank/DDBJ databases">
        <title>Large-scale comparative analyses of tick genomes elucidate their genetic diversity and vector capacities.</title>
        <authorList>
            <person name="Jia N."/>
            <person name="Wang J."/>
            <person name="Shi W."/>
            <person name="Du L."/>
            <person name="Sun Y."/>
            <person name="Zhan W."/>
            <person name="Jiang J."/>
            <person name="Wang Q."/>
            <person name="Zhang B."/>
            <person name="Ji P."/>
            <person name="Sakyi L.B."/>
            <person name="Cui X."/>
            <person name="Yuan T."/>
            <person name="Jiang B."/>
            <person name="Yang W."/>
            <person name="Lam T.T.-Y."/>
            <person name="Chang Q."/>
            <person name="Ding S."/>
            <person name="Wang X."/>
            <person name="Zhu J."/>
            <person name="Ruan X."/>
            <person name="Zhao L."/>
            <person name="Wei J."/>
            <person name="Que T."/>
            <person name="Du C."/>
            <person name="Cheng J."/>
            <person name="Dai P."/>
            <person name="Han X."/>
            <person name="Huang E."/>
            <person name="Gao Y."/>
            <person name="Liu J."/>
            <person name="Shao H."/>
            <person name="Ye R."/>
            <person name="Li L."/>
            <person name="Wei W."/>
            <person name="Wang X."/>
            <person name="Wang C."/>
            <person name="Yang T."/>
            <person name="Huo Q."/>
            <person name="Li W."/>
            <person name="Guo W."/>
            <person name="Chen H."/>
            <person name="Zhou L."/>
            <person name="Ni X."/>
            <person name="Tian J."/>
            <person name="Zhou Y."/>
            <person name="Sheng Y."/>
            <person name="Liu T."/>
            <person name="Pan Y."/>
            <person name="Xia L."/>
            <person name="Li J."/>
            <person name="Zhao F."/>
            <person name="Cao W."/>
        </authorList>
    </citation>
    <scope>NUCLEOTIDE SEQUENCE</scope>
    <source>
        <strain evidence="1">Hyas-2018</strain>
    </source>
</reference>
<dbReference type="EMBL" id="CM023482">
    <property type="protein sequence ID" value="KAH6940349.1"/>
    <property type="molecule type" value="Genomic_DNA"/>
</dbReference>
<accession>A0ACB7T2I1</accession>
<keyword evidence="2" id="KW-1185">Reference proteome</keyword>
<evidence type="ECO:0000313" key="1">
    <source>
        <dbReference type="EMBL" id="KAH6940349.1"/>
    </source>
</evidence>
<gene>
    <name evidence="1" type="ORF">HPB50_026969</name>
</gene>
<name>A0ACB7T2I1_HYAAI</name>
<protein>
    <submittedName>
        <fullName evidence="1">Uncharacterized protein</fullName>
    </submittedName>
</protein>
<organism evidence="1 2">
    <name type="scientific">Hyalomma asiaticum</name>
    <name type="common">Tick</name>
    <dbReference type="NCBI Taxonomy" id="266040"/>
    <lineage>
        <taxon>Eukaryota</taxon>
        <taxon>Metazoa</taxon>
        <taxon>Ecdysozoa</taxon>
        <taxon>Arthropoda</taxon>
        <taxon>Chelicerata</taxon>
        <taxon>Arachnida</taxon>
        <taxon>Acari</taxon>
        <taxon>Parasitiformes</taxon>
        <taxon>Ixodida</taxon>
        <taxon>Ixodoidea</taxon>
        <taxon>Ixodidae</taxon>
        <taxon>Hyalomminae</taxon>
        <taxon>Hyalomma</taxon>
    </lineage>
</organism>
<dbReference type="Proteomes" id="UP000821845">
    <property type="component" value="Chromosome 2"/>
</dbReference>
<proteinExistence type="predicted"/>
<evidence type="ECO:0000313" key="2">
    <source>
        <dbReference type="Proteomes" id="UP000821845"/>
    </source>
</evidence>
<comment type="caution">
    <text evidence="1">The sequence shown here is derived from an EMBL/GenBank/DDBJ whole genome shotgun (WGS) entry which is preliminary data.</text>
</comment>
<sequence length="346" mass="38596">MMAVCICKSRILSWYARYAECPSEVQALSGFLQPSTGHTKRICKILRAEWMHQVRYFTDCLRAACWNEDKGKSRRDFLAWRKTSNQIAEWMWEVARPSLPKPRKFKADHSKVMVLGEGRLPEEHRRLLGLGPKFALQPRLGPPEKIALARTVTRRGTEEERPRFIAECVEVIGQCGAKHSATRTVKDLVQYAGPTGFEELRRLLKQGADFSKEVVSILQDRGIAGGQLGGLYGAHSRVGWLDGILVAVFARPKATLAMGKVFVQLSARRASVVRELDHWIPATLDGQVASSGCSPSTSLTDETPSRAASPPASQLYQALSNKNLSIQAKKVVHNVYAQVRKSDLCW</sequence>